<evidence type="ECO:0000313" key="3">
    <source>
        <dbReference type="EMBL" id="NMU26040.1"/>
    </source>
</evidence>
<accession>A0A072L4K0</accession>
<dbReference type="Gene3D" id="1.10.287.1080">
    <property type="entry name" value="MazG-like"/>
    <property type="match status" value="1"/>
</dbReference>
<dbReference type="Proteomes" id="UP001163036">
    <property type="component" value="Chromosome 2"/>
</dbReference>
<name>A0A072L4K0_VIBPH</name>
<reference evidence="6 7" key="1">
    <citation type="submission" date="2020-04" db="EMBL/GenBank/DDBJ databases">
        <title>Whole-genome sequencing of Vibrio spp. from China reveals different genetic environments of blaCTX-M-14 among diverse lineages.</title>
        <authorList>
            <person name="Zheng Z."/>
            <person name="Ye L."/>
            <person name="Chen S."/>
        </authorList>
    </citation>
    <scope>NUCLEOTIDE SEQUENCE [LARGE SCALE GENOMIC DNA]</scope>
    <source>
        <strain evidence="4 6">Vb0551</strain>
        <strain evidence="3 7">Vb0574</strain>
    </source>
</reference>
<dbReference type="Pfam" id="PF03819">
    <property type="entry name" value="MazG"/>
    <property type="match status" value="1"/>
</dbReference>
<dbReference type="RefSeq" id="WP_005395204.1">
    <property type="nucleotide sequence ID" value="NZ_CAMFHS010000218.1"/>
</dbReference>
<dbReference type="Proteomes" id="UP000555836">
    <property type="component" value="Unassembled WGS sequence"/>
</dbReference>
<reference evidence="5" key="2">
    <citation type="submission" date="2022-05" db="EMBL/GenBank/DDBJ databases">
        <title>Megaplasmid of Vibrio parahaemolyticus.</title>
        <authorList>
            <person name="Strauch E."/>
            <person name="Borowiak M."/>
        </authorList>
    </citation>
    <scope>NUCLEOTIDE SEQUENCE</scope>
    <source>
        <strain evidence="5">16-VB00198</strain>
    </source>
</reference>
<feature type="region of interest" description="Disordered" evidence="1">
    <location>
        <begin position="108"/>
        <end position="129"/>
    </location>
</feature>
<feature type="domain" description="NTP pyrophosphohydrolase MazG-like" evidence="2">
    <location>
        <begin position="27"/>
        <end position="93"/>
    </location>
</feature>
<dbReference type="EMBL" id="CP097356">
    <property type="protein sequence ID" value="UYV28737.1"/>
    <property type="molecule type" value="Genomic_DNA"/>
</dbReference>
<dbReference type="AlphaFoldDB" id="A0A072L4K0"/>
<gene>
    <name evidence="4" type="ORF">HKB16_32180</name>
    <name evidence="3" type="ORF">HKB21_10410</name>
    <name evidence="5" type="ORF">M5598_16075</name>
</gene>
<dbReference type="EMBL" id="JABCLD010001111">
    <property type="protein sequence ID" value="NMU26040.1"/>
    <property type="molecule type" value="Genomic_DNA"/>
</dbReference>
<keyword evidence="4" id="KW-0378">Hydrolase</keyword>
<protein>
    <submittedName>
        <fullName evidence="4">Nucleotide pyrophosphohydrolase</fullName>
    </submittedName>
</protein>
<dbReference type="SUPFAM" id="SSF101386">
    <property type="entry name" value="all-alpha NTP pyrophosphatases"/>
    <property type="match status" value="1"/>
</dbReference>
<proteinExistence type="predicted"/>
<evidence type="ECO:0000313" key="4">
    <source>
        <dbReference type="EMBL" id="NMU87507.1"/>
    </source>
</evidence>
<evidence type="ECO:0000259" key="2">
    <source>
        <dbReference type="Pfam" id="PF03819"/>
    </source>
</evidence>
<evidence type="ECO:0000313" key="7">
    <source>
        <dbReference type="Proteomes" id="UP000555836"/>
    </source>
</evidence>
<evidence type="ECO:0000313" key="6">
    <source>
        <dbReference type="Proteomes" id="UP000518904"/>
    </source>
</evidence>
<evidence type="ECO:0000313" key="5">
    <source>
        <dbReference type="EMBL" id="UYV28737.1"/>
    </source>
</evidence>
<dbReference type="Proteomes" id="UP000518904">
    <property type="component" value="Unassembled WGS sequence"/>
</dbReference>
<dbReference type="InterPro" id="IPR004518">
    <property type="entry name" value="MazG-like_dom"/>
</dbReference>
<sequence>MKKFDELYAIATRKSQYDQTNTWFKGVETYLEAIGKEVDEVREEIREDRLCHLEDELGDVLWNYLNVLKALEREKGIDPEKVLERACTKYEQRVSAIESGRSWDEVKQQQKQALNAEHEAAQLETMKSQ</sequence>
<dbReference type="GO" id="GO:0016787">
    <property type="term" value="F:hydrolase activity"/>
    <property type="evidence" value="ECO:0007669"/>
    <property type="project" value="UniProtKB-KW"/>
</dbReference>
<evidence type="ECO:0000256" key="1">
    <source>
        <dbReference type="SAM" id="MobiDB-lite"/>
    </source>
</evidence>
<dbReference type="EMBL" id="JABCLB010002723">
    <property type="protein sequence ID" value="NMU87507.1"/>
    <property type="molecule type" value="Genomic_DNA"/>
</dbReference>
<organism evidence="4 6">
    <name type="scientific">Vibrio parahaemolyticus</name>
    <dbReference type="NCBI Taxonomy" id="670"/>
    <lineage>
        <taxon>Bacteria</taxon>
        <taxon>Pseudomonadati</taxon>
        <taxon>Pseudomonadota</taxon>
        <taxon>Gammaproteobacteria</taxon>
        <taxon>Vibrionales</taxon>
        <taxon>Vibrionaceae</taxon>
        <taxon>Vibrio</taxon>
    </lineage>
</organism>